<keyword evidence="2 8" id="KW-0813">Transport</keyword>
<dbReference type="Proteomes" id="UP000634476">
    <property type="component" value="Unassembled WGS sequence"/>
</dbReference>
<dbReference type="AlphaFoldDB" id="A0A8J3T5F1"/>
<dbReference type="Gene3D" id="3.30.70.20">
    <property type="match status" value="1"/>
</dbReference>
<evidence type="ECO:0000256" key="1">
    <source>
        <dbReference type="ARBA" id="ARBA00001927"/>
    </source>
</evidence>
<organism evidence="10 11">
    <name type="scientific">Planobispora takensis</name>
    <dbReference type="NCBI Taxonomy" id="1367882"/>
    <lineage>
        <taxon>Bacteria</taxon>
        <taxon>Bacillati</taxon>
        <taxon>Actinomycetota</taxon>
        <taxon>Actinomycetes</taxon>
        <taxon>Streptosporangiales</taxon>
        <taxon>Streptosporangiaceae</taxon>
        <taxon>Planobispora</taxon>
    </lineage>
</organism>
<evidence type="ECO:0000256" key="4">
    <source>
        <dbReference type="ARBA" id="ARBA00022982"/>
    </source>
</evidence>
<dbReference type="PANTHER" id="PTHR36923:SF3">
    <property type="entry name" value="FERREDOXIN"/>
    <property type="match status" value="1"/>
</dbReference>
<evidence type="ECO:0000256" key="7">
    <source>
        <dbReference type="ARBA" id="ARBA00023291"/>
    </source>
</evidence>
<dbReference type="PROSITE" id="PS51379">
    <property type="entry name" value="4FE4S_FER_2"/>
    <property type="match status" value="1"/>
</dbReference>
<comment type="caution">
    <text evidence="10">The sequence shown here is derived from an EMBL/GenBank/DDBJ whole genome shotgun (WGS) entry which is preliminary data.</text>
</comment>
<keyword evidence="11" id="KW-1185">Reference proteome</keyword>
<dbReference type="PRINTS" id="PR00352">
    <property type="entry name" value="3FE4SFRDOXIN"/>
</dbReference>
<dbReference type="GO" id="GO:0005506">
    <property type="term" value="F:iron ion binding"/>
    <property type="evidence" value="ECO:0007669"/>
    <property type="project" value="UniProtKB-UniRule"/>
</dbReference>
<evidence type="ECO:0000256" key="8">
    <source>
        <dbReference type="RuleBase" id="RU368020"/>
    </source>
</evidence>
<evidence type="ECO:0000256" key="6">
    <source>
        <dbReference type="ARBA" id="ARBA00023014"/>
    </source>
</evidence>
<dbReference type="Pfam" id="PF13370">
    <property type="entry name" value="Fer4_13"/>
    <property type="match status" value="1"/>
</dbReference>
<evidence type="ECO:0000259" key="9">
    <source>
        <dbReference type="PROSITE" id="PS51379"/>
    </source>
</evidence>
<evidence type="ECO:0000256" key="5">
    <source>
        <dbReference type="ARBA" id="ARBA00023004"/>
    </source>
</evidence>
<gene>
    <name evidence="10" type="primary">fer_2</name>
    <name evidence="10" type="ORF">Pta02_77050</name>
</gene>
<dbReference type="RefSeq" id="WP_203879904.1">
    <property type="nucleotide sequence ID" value="NZ_BOOK01000076.1"/>
</dbReference>
<evidence type="ECO:0000313" key="11">
    <source>
        <dbReference type="Proteomes" id="UP000634476"/>
    </source>
</evidence>
<proteinExistence type="predicted"/>
<evidence type="ECO:0000256" key="3">
    <source>
        <dbReference type="ARBA" id="ARBA00022723"/>
    </source>
</evidence>
<comment type="cofactor">
    <cofactor evidence="1">
        <name>[3Fe-4S] cluster</name>
        <dbReference type="ChEBI" id="CHEBI:21137"/>
    </cofactor>
</comment>
<name>A0A8J3T5F1_9ACTN</name>
<protein>
    <recommendedName>
        <fullName evidence="8">Ferredoxin</fullName>
    </recommendedName>
</protein>
<dbReference type="PANTHER" id="PTHR36923">
    <property type="entry name" value="FERREDOXIN"/>
    <property type="match status" value="1"/>
</dbReference>
<keyword evidence="6 8" id="KW-0411">Iron-sulfur</keyword>
<dbReference type="SUPFAM" id="SSF54862">
    <property type="entry name" value="4Fe-4S ferredoxins"/>
    <property type="match status" value="1"/>
</dbReference>
<dbReference type="EMBL" id="BOOK01000076">
    <property type="protein sequence ID" value="GII05697.1"/>
    <property type="molecule type" value="Genomic_DNA"/>
</dbReference>
<keyword evidence="7" id="KW-0003">3Fe-4S</keyword>
<evidence type="ECO:0000256" key="2">
    <source>
        <dbReference type="ARBA" id="ARBA00022448"/>
    </source>
</evidence>
<evidence type="ECO:0000313" key="10">
    <source>
        <dbReference type="EMBL" id="GII05697.1"/>
    </source>
</evidence>
<sequence>MKITVDETKCCGAGQCVLTAPEVFDQRDEDGVVVLLEPEPGADQYAAVREAAAVCPTAAIEVTGRG</sequence>
<keyword evidence="4 8" id="KW-0249">Electron transport</keyword>
<keyword evidence="3 8" id="KW-0479">Metal-binding</keyword>
<dbReference type="GO" id="GO:0051538">
    <property type="term" value="F:3 iron, 4 sulfur cluster binding"/>
    <property type="evidence" value="ECO:0007669"/>
    <property type="project" value="UniProtKB-KW"/>
</dbReference>
<reference evidence="10" key="1">
    <citation type="submission" date="2021-01" db="EMBL/GenBank/DDBJ databases">
        <title>Whole genome shotgun sequence of Planobispora takensis NBRC 109077.</title>
        <authorList>
            <person name="Komaki H."/>
            <person name="Tamura T."/>
        </authorList>
    </citation>
    <scope>NUCLEOTIDE SEQUENCE</scope>
    <source>
        <strain evidence="10">NBRC 109077</strain>
    </source>
</reference>
<dbReference type="InterPro" id="IPR017896">
    <property type="entry name" value="4Fe4S_Fe-S-bd"/>
</dbReference>
<dbReference type="InterPro" id="IPR001080">
    <property type="entry name" value="3Fe4S_ferredoxin"/>
</dbReference>
<feature type="domain" description="4Fe-4S ferredoxin-type" evidence="9">
    <location>
        <begin position="1"/>
        <end position="29"/>
    </location>
</feature>
<keyword evidence="5 8" id="KW-0408">Iron</keyword>
<dbReference type="InterPro" id="IPR051269">
    <property type="entry name" value="Fe-S_cluster_ET"/>
</dbReference>
<comment type="function">
    <text evidence="8">Ferredoxins are iron-sulfur proteins that transfer electrons in a wide variety of metabolic reactions.</text>
</comment>
<accession>A0A8J3T5F1</accession>
<dbReference type="GO" id="GO:0009055">
    <property type="term" value="F:electron transfer activity"/>
    <property type="evidence" value="ECO:0007669"/>
    <property type="project" value="UniProtKB-UniRule"/>
</dbReference>